<evidence type="ECO:0000313" key="1">
    <source>
        <dbReference type="EMBL" id="MBB2995263.1"/>
    </source>
</evidence>
<evidence type="ECO:0000313" key="2">
    <source>
        <dbReference type="Proteomes" id="UP000523000"/>
    </source>
</evidence>
<gene>
    <name evidence="1" type="ORF">E9229_001454</name>
</gene>
<reference evidence="1 2" key="1">
    <citation type="submission" date="2020-08" db="EMBL/GenBank/DDBJ databases">
        <title>Sequencing the genomes of 1000 actinobacteria strains.</title>
        <authorList>
            <person name="Klenk H.-P."/>
        </authorList>
    </citation>
    <scope>NUCLEOTIDE SEQUENCE [LARGE SCALE GENOMIC DNA]</scope>
    <source>
        <strain evidence="1 2">DSM 22826</strain>
    </source>
</reference>
<dbReference type="RefSeq" id="WP_183510556.1">
    <property type="nucleotide sequence ID" value="NZ_BAABGK010000022.1"/>
</dbReference>
<dbReference type="EMBL" id="JACHVS010000001">
    <property type="protein sequence ID" value="MBB2995263.1"/>
    <property type="molecule type" value="Genomic_DNA"/>
</dbReference>
<sequence length="220" mass="23479">MPTESKKIPHWVRSLALIRDLHPVAVDGYSMVLTGSGLTGPELLRWWPTPGEVGALADQLAALPSAPGTRLTLLGQPDAFLAKELARQGWAPTETRTLLAARTEDVAQVAKLPETATLFEAPLDDYDVVEITDFDHSVARARIVFGEGHALLSEPQVSDRVDPSTYVDAALANLAAAAARHGYGLLFMVVPTKADTGRAILRPEGWSQATPLLTLTLGGA</sequence>
<protein>
    <submittedName>
        <fullName evidence="1">Uncharacterized protein</fullName>
    </submittedName>
</protein>
<keyword evidence="2" id="KW-1185">Reference proteome</keyword>
<name>A0A839QI20_9MICC</name>
<dbReference type="Proteomes" id="UP000523000">
    <property type="component" value="Unassembled WGS sequence"/>
</dbReference>
<organism evidence="1 2">
    <name type="scientific">Paeniglutamicibacter cryotolerans</name>
    <dbReference type="NCBI Taxonomy" id="670079"/>
    <lineage>
        <taxon>Bacteria</taxon>
        <taxon>Bacillati</taxon>
        <taxon>Actinomycetota</taxon>
        <taxon>Actinomycetes</taxon>
        <taxon>Micrococcales</taxon>
        <taxon>Micrococcaceae</taxon>
        <taxon>Paeniglutamicibacter</taxon>
    </lineage>
</organism>
<dbReference type="AlphaFoldDB" id="A0A839QI20"/>
<proteinExistence type="predicted"/>
<comment type="caution">
    <text evidence="1">The sequence shown here is derived from an EMBL/GenBank/DDBJ whole genome shotgun (WGS) entry which is preliminary data.</text>
</comment>
<accession>A0A839QI20</accession>